<name>A0A0K0FQC5_STRVS</name>
<proteinExistence type="predicted"/>
<dbReference type="SUPFAM" id="SSF56219">
    <property type="entry name" value="DNase I-like"/>
    <property type="match status" value="1"/>
</dbReference>
<sequence length="169" mass="19834">MLTGKPISKVRINFNFKNVRTMRLNSDLKVLTDEMTKTNMMILGVCKSKRNMAETFVLDDLYHCYMGKAEKRIEGIEFIVTKEFSKYIKFVEFQEARLRKILFKIGSKIILYTIGYSPTSQYALHERESFCDKLLQFTRTSADYKIVAKDFNCKSRELTKRNMNANTMS</sequence>
<dbReference type="STRING" id="75913.A0A0K0FQC5"/>
<dbReference type="AlphaFoldDB" id="A0A0K0FQC5"/>
<dbReference type="WBParaSite" id="SVE_1161200.1">
    <property type="protein sequence ID" value="SVE_1161200.1"/>
    <property type="gene ID" value="SVE_1161200"/>
</dbReference>
<accession>A0A0K0FQC5</accession>
<reference evidence="2" key="2">
    <citation type="submission" date="2015-08" db="UniProtKB">
        <authorList>
            <consortium name="WormBaseParasite"/>
        </authorList>
    </citation>
    <scope>IDENTIFICATION</scope>
</reference>
<organism evidence="1 2">
    <name type="scientific">Strongyloides venezuelensis</name>
    <name type="common">Threadworm</name>
    <dbReference type="NCBI Taxonomy" id="75913"/>
    <lineage>
        <taxon>Eukaryota</taxon>
        <taxon>Metazoa</taxon>
        <taxon>Ecdysozoa</taxon>
        <taxon>Nematoda</taxon>
        <taxon>Chromadorea</taxon>
        <taxon>Rhabditida</taxon>
        <taxon>Tylenchina</taxon>
        <taxon>Panagrolaimomorpha</taxon>
        <taxon>Strongyloidoidea</taxon>
        <taxon>Strongyloididae</taxon>
        <taxon>Strongyloides</taxon>
    </lineage>
</organism>
<dbReference type="InterPro" id="IPR036691">
    <property type="entry name" value="Endo/exonu/phosph_ase_sf"/>
</dbReference>
<protein>
    <submittedName>
        <fullName evidence="2">Endo/exonuclease/phosphatase domain-containing protein</fullName>
    </submittedName>
</protein>
<dbReference type="Gene3D" id="3.60.10.10">
    <property type="entry name" value="Endonuclease/exonuclease/phosphatase"/>
    <property type="match status" value="1"/>
</dbReference>
<dbReference type="Proteomes" id="UP000035680">
    <property type="component" value="Unassembled WGS sequence"/>
</dbReference>
<evidence type="ECO:0000313" key="1">
    <source>
        <dbReference type="Proteomes" id="UP000035680"/>
    </source>
</evidence>
<evidence type="ECO:0000313" key="2">
    <source>
        <dbReference type="WBParaSite" id="SVE_1161200.1"/>
    </source>
</evidence>
<keyword evidence="1" id="KW-1185">Reference proteome</keyword>
<reference evidence="1" key="1">
    <citation type="submission" date="2014-07" db="EMBL/GenBank/DDBJ databases">
        <authorList>
            <person name="Martin A.A"/>
            <person name="De Silva N."/>
        </authorList>
    </citation>
    <scope>NUCLEOTIDE SEQUENCE</scope>
</reference>